<dbReference type="InterPro" id="IPR024425">
    <property type="entry name" value="LiaF-like_C"/>
</dbReference>
<dbReference type="EMBL" id="JACJII010000001">
    <property type="protein sequence ID" value="MBA9004641.1"/>
    <property type="molecule type" value="Genomic_DNA"/>
</dbReference>
<comment type="caution">
    <text evidence="4">The sequence shown here is derived from an EMBL/GenBank/DDBJ whole genome shotgun (WGS) entry which is preliminary data.</text>
</comment>
<gene>
    <name evidence="4" type="ORF">HNR21_003523</name>
</gene>
<dbReference type="RefSeq" id="WP_220500198.1">
    <property type="nucleotide sequence ID" value="NZ_JACJII010000001.1"/>
</dbReference>
<dbReference type="Pfam" id="PF09922">
    <property type="entry name" value="LiaF-like_C"/>
    <property type="match status" value="1"/>
</dbReference>
<dbReference type="PANTHER" id="PTHR40763:SF4">
    <property type="entry name" value="DUF1707 DOMAIN-CONTAINING PROTEIN"/>
    <property type="match status" value="1"/>
</dbReference>
<dbReference type="Pfam" id="PF08044">
    <property type="entry name" value="DUF1707"/>
    <property type="match status" value="1"/>
</dbReference>
<keyword evidence="5" id="KW-1185">Reference proteome</keyword>
<feature type="region of interest" description="Disordered" evidence="1">
    <location>
        <begin position="1"/>
        <end position="34"/>
    </location>
</feature>
<protein>
    <recommendedName>
        <fullName evidence="6">Cell wall-active antibiotics response LiaF-like C-terminal domain-containing protein</fullName>
    </recommendedName>
</protein>
<feature type="domain" description="Cell wall-active antibiotics response LiaF-like C-terminal" evidence="3">
    <location>
        <begin position="112"/>
        <end position="171"/>
    </location>
</feature>
<dbReference type="InterPro" id="IPR012551">
    <property type="entry name" value="DUF1707_SHOCT-like"/>
</dbReference>
<evidence type="ECO:0008006" key="6">
    <source>
        <dbReference type="Google" id="ProtNLM"/>
    </source>
</evidence>
<feature type="compositionally biased region" description="Pro residues" evidence="1">
    <location>
        <begin position="7"/>
        <end position="16"/>
    </location>
</feature>
<proteinExistence type="predicted"/>
<accession>A0A7W3MZA6</accession>
<sequence length="222" mass="24136">MSHSTPQPGPSHPRPPASAESPGSVRASDAEREATVERLRIASVEGRLTFAELTERTAAAYTATTRGELEKITSDLPGVGAPGAEPAPRLPTRRFSAVMGDCRERIVGRIEDELHVQSIMGDVVLDLRDAQVPRGEVAIVATAVMGDIKIIVPDGVDVRMTGYAVMGDRRIRIHRPEPGHAVPVVTINAKSIMGDITIVDDEHHAPVRRAFTAWWEHRKSRP</sequence>
<dbReference type="PANTHER" id="PTHR40763">
    <property type="entry name" value="MEMBRANE PROTEIN-RELATED"/>
    <property type="match status" value="1"/>
</dbReference>
<dbReference type="AlphaFoldDB" id="A0A7W3MZA6"/>
<dbReference type="Proteomes" id="UP000539313">
    <property type="component" value="Unassembled WGS sequence"/>
</dbReference>
<evidence type="ECO:0000256" key="1">
    <source>
        <dbReference type="SAM" id="MobiDB-lite"/>
    </source>
</evidence>
<reference evidence="4 5" key="1">
    <citation type="submission" date="2020-08" db="EMBL/GenBank/DDBJ databases">
        <title>Sequencing the genomes of 1000 actinobacteria strains.</title>
        <authorList>
            <person name="Klenk H.-P."/>
        </authorList>
    </citation>
    <scope>NUCLEOTIDE SEQUENCE [LARGE SCALE GENOMIC DNA]</scope>
    <source>
        <strain evidence="4 5">DSM 45823</strain>
    </source>
</reference>
<feature type="domain" description="DUF1707" evidence="2">
    <location>
        <begin position="25"/>
        <end position="77"/>
    </location>
</feature>
<evidence type="ECO:0000259" key="2">
    <source>
        <dbReference type="Pfam" id="PF08044"/>
    </source>
</evidence>
<evidence type="ECO:0000313" key="4">
    <source>
        <dbReference type="EMBL" id="MBA9004641.1"/>
    </source>
</evidence>
<name>A0A7W3MZA6_9ACTN</name>
<evidence type="ECO:0000259" key="3">
    <source>
        <dbReference type="Pfam" id="PF09922"/>
    </source>
</evidence>
<evidence type="ECO:0000313" key="5">
    <source>
        <dbReference type="Proteomes" id="UP000539313"/>
    </source>
</evidence>
<organism evidence="4 5">
    <name type="scientific">Thermomonospora cellulosilytica</name>
    <dbReference type="NCBI Taxonomy" id="1411118"/>
    <lineage>
        <taxon>Bacteria</taxon>
        <taxon>Bacillati</taxon>
        <taxon>Actinomycetota</taxon>
        <taxon>Actinomycetes</taxon>
        <taxon>Streptosporangiales</taxon>
        <taxon>Thermomonosporaceae</taxon>
        <taxon>Thermomonospora</taxon>
    </lineage>
</organism>